<evidence type="ECO:0000256" key="3">
    <source>
        <dbReference type="ARBA" id="ARBA00022448"/>
    </source>
</evidence>
<gene>
    <name evidence="16" type="primary">xpsD</name>
    <name evidence="16" type="ORF">RHODGE_RHODGE_04098</name>
</gene>
<dbReference type="InterPro" id="IPR050810">
    <property type="entry name" value="Bact_Secretion_Sys_Channel"/>
</dbReference>
<dbReference type="InterPro" id="IPR013356">
    <property type="entry name" value="T2SS_GspD"/>
</dbReference>
<dbReference type="EMBL" id="UWOC01000181">
    <property type="protein sequence ID" value="VCU10499.1"/>
    <property type="molecule type" value="Genomic_DNA"/>
</dbReference>
<proteinExistence type="inferred from homology"/>
<evidence type="ECO:0000313" key="17">
    <source>
        <dbReference type="Proteomes" id="UP000289200"/>
    </source>
</evidence>
<keyword evidence="17" id="KW-1185">Reference proteome</keyword>
<dbReference type="Pfam" id="PF03958">
    <property type="entry name" value="Secretin_N"/>
    <property type="match status" value="1"/>
</dbReference>
<protein>
    <submittedName>
        <fullName evidence="16">Type II secretion system protein D</fullName>
    </submittedName>
</protein>
<dbReference type="Pfam" id="PF00263">
    <property type="entry name" value="Secretin"/>
    <property type="match status" value="1"/>
</dbReference>
<evidence type="ECO:0000256" key="8">
    <source>
        <dbReference type="ARBA" id="ARBA00023136"/>
    </source>
</evidence>
<feature type="domain" description="GspD-like N0" evidence="15">
    <location>
        <begin position="115"/>
        <end position="179"/>
    </location>
</feature>
<dbReference type="GO" id="GO:0015628">
    <property type="term" value="P:protein secretion by the type II secretion system"/>
    <property type="evidence" value="ECO:0007669"/>
    <property type="project" value="InterPro"/>
</dbReference>
<feature type="compositionally biased region" description="Polar residues" evidence="11">
    <location>
        <begin position="64"/>
        <end position="77"/>
    </location>
</feature>
<comment type="subcellular location">
    <subcellularLocation>
        <location evidence="1 10">Cell outer membrane</location>
    </subcellularLocation>
</comment>
<dbReference type="InterPro" id="IPR049371">
    <property type="entry name" value="GspD-like_N0"/>
</dbReference>
<feature type="domain" description="NolW-like" evidence="14">
    <location>
        <begin position="349"/>
        <end position="529"/>
    </location>
</feature>
<dbReference type="InterPro" id="IPR001775">
    <property type="entry name" value="GspD/PilQ"/>
</dbReference>
<evidence type="ECO:0000256" key="7">
    <source>
        <dbReference type="ARBA" id="ARBA00022927"/>
    </source>
</evidence>
<dbReference type="Gene3D" id="3.30.1370.120">
    <property type="match status" value="2"/>
</dbReference>
<evidence type="ECO:0000256" key="5">
    <source>
        <dbReference type="ARBA" id="ARBA00022692"/>
    </source>
</evidence>
<evidence type="ECO:0000259" key="14">
    <source>
        <dbReference type="Pfam" id="PF03958"/>
    </source>
</evidence>
<evidence type="ECO:0000256" key="10">
    <source>
        <dbReference type="RuleBase" id="RU004004"/>
    </source>
</evidence>
<keyword evidence="9" id="KW-0998">Cell outer membrane</keyword>
<dbReference type="NCBIfam" id="TIGR02517">
    <property type="entry name" value="type_II_gspD"/>
    <property type="match status" value="1"/>
</dbReference>
<keyword evidence="6" id="KW-0732">Signal</keyword>
<dbReference type="Proteomes" id="UP000289200">
    <property type="component" value="Unassembled WGS sequence"/>
</dbReference>
<keyword evidence="5 12" id="KW-0812">Transmembrane</keyword>
<dbReference type="AlphaFoldDB" id="A0A3S5CYL2"/>
<name>A0A3S5CYL2_9BRAD</name>
<dbReference type="InterPro" id="IPR005644">
    <property type="entry name" value="NolW-like"/>
</dbReference>
<evidence type="ECO:0000256" key="9">
    <source>
        <dbReference type="ARBA" id="ARBA00023237"/>
    </source>
</evidence>
<feature type="region of interest" description="Disordered" evidence="11">
    <location>
        <begin position="55"/>
        <end position="83"/>
    </location>
</feature>
<dbReference type="InterPro" id="IPR038591">
    <property type="entry name" value="NolW-like_sf"/>
</dbReference>
<evidence type="ECO:0000259" key="13">
    <source>
        <dbReference type="Pfam" id="PF00263"/>
    </source>
</evidence>
<sequence length="796" mass="82317">MDDRVAARASFRDWTARSISIVIGAVAVAAVLIGCSMPDVPFYRGETRPPDVVESIRRLDIQPRQPTDAGSGSSGMSATPRPVIYPGTEPVTVTQERADGLVGGDVPAGTDGYDLNFEGAPVTTVAKAVLGDILGVGYTIDPRVQGTVTLASGRPIPRSELPFVLENALRMSSVVMVRDASGYRLIPASDALGTGTAETGASAEAGYGITVIPLRHVSAQTALRLLDGFAVRSGAARAEATRNLLLVQGTSSDRRAALDTVLSFDVDWMRGQSVGIYPLRSSTPEPIIAELERIMDSGEGGLSQQLVKLVPVARMNAVMVVTKKPGLLTVAGKWIARLDHSDAATNSLKVYRVRYGNARRIASLLNEIFVGRGGEVDAASPVAPGSGMTAAGTAEGAGGGGTSAGGTGFGASFGRSAGGTVPTGTGSGAGAVSNPIAAGFGALGQGTGSGMTPGGLTIAGGRDPSIIDPASGPLGSGLGGGAVRAGPGILPNVRITADAANNSILIYANQEQYRIIEQTIQQIDRPQRQVAIEGTIAEVTLNDQLNYGVQFFLNSANLGLGPNKGSILQTVGGAVLQRALPGFNLLLGPEAAPRLILDALHQVTDVKVLSNPTLVVLDNQLAILQVGDQVPIATGTATVLTGTTTPPIVNTIDYRNTGVILRVIPRISHNGQVVLDIEQEISNVAPTPSAATLTPTVSQRRVKSSISVASGQTVVLAGLISDESSRNKDGIPVLDALPGIGDAFSSSKNRKKRTELVIFIRPQIIRDSVDAHVIAEQLRAKMGGRVVGDWFPDAVR</sequence>
<evidence type="ECO:0000256" key="4">
    <source>
        <dbReference type="ARBA" id="ARBA00022452"/>
    </source>
</evidence>
<keyword evidence="4" id="KW-1134">Transmembrane beta strand</keyword>
<comment type="caution">
    <text evidence="16">The sequence shown here is derived from an EMBL/GenBank/DDBJ whole genome shotgun (WGS) entry which is preliminary data.</text>
</comment>
<dbReference type="InterPro" id="IPR004846">
    <property type="entry name" value="T2SS/T3SS_dom"/>
</dbReference>
<evidence type="ECO:0000256" key="6">
    <source>
        <dbReference type="ARBA" id="ARBA00022729"/>
    </source>
</evidence>
<dbReference type="PROSITE" id="PS51257">
    <property type="entry name" value="PROKAR_LIPOPROTEIN"/>
    <property type="match status" value="1"/>
</dbReference>
<evidence type="ECO:0000313" key="16">
    <source>
        <dbReference type="EMBL" id="VCU10499.1"/>
    </source>
</evidence>
<accession>A0A3S5CYL2</accession>
<evidence type="ECO:0000256" key="11">
    <source>
        <dbReference type="SAM" id="MobiDB-lite"/>
    </source>
</evidence>
<feature type="domain" description="Type II/III secretion system secretin-like" evidence="13">
    <location>
        <begin position="599"/>
        <end position="766"/>
    </location>
</feature>
<evidence type="ECO:0000259" key="15">
    <source>
        <dbReference type="Pfam" id="PF21305"/>
    </source>
</evidence>
<reference evidence="17" key="1">
    <citation type="submission" date="2018-10" db="EMBL/GenBank/DDBJ databases">
        <authorList>
            <person name="Peiro R."/>
            <person name="Begona"/>
            <person name="Cbmso G."/>
            <person name="Lopez M."/>
            <person name="Gonzalez S."/>
            <person name="Sacristan E."/>
            <person name="Castillo E."/>
        </authorList>
    </citation>
    <scope>NUCLEOTIDE SEQUENCE [LARGE SCALE GENOMIC DNA]</scope>
</reference>
<keyword evidence="3 10" id="KW-0813">Transport</keyword>
<dbReference type="RefSeq" id="WP_165364135.1">
    <property type="nucleotide sequence ID" value="NZ_UWOC01000181.1"/>
</dbReference>
<keyword evidence="8 12" id="KW-0472">Membrane</keyword>
<evidence type="ECO:0000256" key="12">
    <source>
        <dbReference type="SAM" id="Phobius"/>
    </source>
</evidence>
<evidence type="ECO:0000256" key="2">
    <source>
        <dbReference type="ARBA" id="ARBA00006980"/>
    </source>
</evidence>
<dbReference type="PANTHER" id="PTHR30332">
    <property type="entry name" value="PROBABLE GENERAL SECRETION PATHWAY PROTEIN D"/>
    <property type="match status" value="1"/>
</dbReference>
<dbReference type="Pfam" id="PF21305">
    <property type="entry name" value="type_II_gspD_N0"/>
    <property type="match status" value="1"/>
</dbReference>
<dbReference type="PRINTS" id="PR01032">
    <property type="entry name" value="PHAGEIV"/>
</dbReference>
<keyword evidence="12" id="KW-1133">Transmembrane helix</keyword>
<dbReference type="PRINTS" id="PR00811">
    <property type="entry name" value="BCTERIALGSPD"/>
</dbReference>
<keyword evidence="7" id="KW-0653">Protein transport</keyword>
<dbReference type="PANTHER" id="PTHR30332:SF25">
    <property type="entry name" value="SECRETIN XPSD"/>
    <property type="match status" value="1"/>
</dbReference>
<dbReference type="GO" id="GO:0009279">
    <property type="term" value="C:cell outer membrane"/>
    <property type="evidence" value="ECO:0007669"/>
    <property type="project" value="UniProtKB-SubCell"/>
</dbReference>
<evidence type="ECO:0000256" key="1">
    <source>
        <dbReference type="ARBA" id="ARBA00004442"/>
    </source>
</evidence>
<organism evidence="16 17">
    <name type="scientific">Rhodoplanes serenus</name>
    <dbReference type="NCBI Taxonomy" id="200615"/>
    <lineage>
        <taxon>Bacteria</taxon>
        <taxon>Pseudomonadati</taxon>
        <taxon>Pseudomonadota</taxon>
        <taxon>Alphaproteobacteria</taxon>
        <taxon>Hyphomicrobiales</taxon>
        <taxon>Nitrobacteraceae</taxon>
        <taxon>Rhodoplanes</taxon>
    </lineage>
</organism>
<dbReference type="GO" id="GO:0015627">
    <property type="term" value="C:type II protein secretion system complex"/>
    <property type="evidence" value="ECO:0007669"/>
    <property type="project" value="InterPro"/>
</dbReference>
<comment type="similarity">
    <text evidence="2">Belongs to the bacterial secretin family. GSP D subfamily.</text>
</comment>
<feature type="transmembrane region" description="Helical" evidence="12">
    <location>
        <begin position="14"/>
        <end position="34"/>
    </location>
</feature>